<evidence type="ECO:0000313" key="1">
    <source>
        <dbReference type="EMBL" id="OAY24799.1"/>
    </source>
</evidence>
<reference evidence="1" key="1">
    <citation type="submission" date="2016-02" db="EMBL/GenBank/DDBJ databases">
        <title>WGS assembly of Manihot esculenta.</title>
        <authorList>
            <person name="Bredeson J.V."/>
            <person name="Prochnik S.E."/>
            <person name="Lyons J.B."/>
            <person name="Schmutz J."/>
            <person name="Grimwood J."/>
            <person name="Vrebalov J."/>
            <person name="Bart R.S."/>
            <person name="Amuge T."/>
            <person name="Ferguson M.E."/>
            <person name="Green R."/>
            <person name="Putnam N."/>
            <person name="Stites J."/>
            <person name="Rounsley S."/>
            <person name="Rokhsar D.S."/>
        </authorList>
    </citation>
    <scope>NUCLEOTIDE SEQUENCE [LARGE SCALE GENOMIC DNA]</scope>
    <source>
        <tissue evidence="1">Leaf</tissue>
    </source>
</reference>
<accession>A0A2C9U4L1</accession>
<dbReference type="AlphaFoldDB" id="A0A2C9U4L1"/>
<organism evidence="1">
    <name type="scientific">Manihot esculenta</name>
    <name type="common">Cassava</name>
    <name type="synonym">Jatropha manihot</name>
    <dbReference type="NCBI Taxonomy" id="3983"/>
    <lineage>
        <taxon>Eukaryota</taxon>
        <taxon>Viridiplantae</taxon>
        <taxon>Streptophyta</taxon>
        <taxon>Embryophyta</taxon>
        <taxon>Tracheophyta</taxon>
        <taxon>Spermatophyta</taxon>
        <taxon>Magnoliopsida</taxon>
        <taxon>eudicotyledons</taxon>
        <taxon>Gunneridae</taxon>
        <taxon>Pentapetalae</taxon>
        <taxon>rosids</taxon>
        <taxon>fabids</taxon>
        <taxon>Malpighiales</taxon>
        <taxon>Euphorbiaceae</taxon>
        <taxon>Crotonoideae</taxon>
        <taxon>Manihoteae</taxon>
        <taxon>Manihot</taxon>
    </lineage>
</organism>
<proteinExistence type="predicted"/>
<gene>
    <name evidence="1" type="ORF">MANES_17G044400</name>
</gene>
<protein>
    <submittedName>
        <fullName evidence="1">Uncharacterized protein</fullName>
    </submittedName>
</protein>
<name>A0A2C9U4L1_MANES</name>
<sequence>MTFRNGSRRFELYYSNLSIMHISLYKLSSRATFVFFFEVMGALGHGRFKS</sequence>
<dbReference type="EMBL" id="CM004403">
    <property type="protein sequence ID" value="OAY24799.1"/>
    <property type="molecule type" value="Genomic_DNA"/>
</dbReference>